<dbReference type="EMBL" id="CP055153">
    <property type="protein sequence ID" value="QMU29044.1"/>
    <property type="molecule type" value="Genomic_DNA"/>
</dbReference>
<gene>
    <name evidence="1" type="ORF">HUW48_13785</name>
</gene>
<accession>A0A7L7L8J5</accession>
<evidence type="ECO:0000313" key="1">
    <source>
        <dbReference type="EMBL" id="QMU29044.1"/>
    </source>
</evidence>
<sequence>MSYPMEAYYVMRLKNYGFAPPLFQQLFTVCQAFNDNLLGHWAFVYGDIPGYPGWVHYHGTNLKADDAALKAYLQLPDLNLMEIRNWVTDQYQAGKLRWGMTFTDLKLAQEYRNRFFSYLPDTYILSVSYSEQELVKLWQELKTNPQEYDKAIYKQMEKAILTMSPEKGKVIGYDIIQNCSNELGSLVLDSFLLQNLGQDVSSQFGVELNEYGLLRDIAKRDAIIDYMNNPESKTETRAWDWVQVKYFAP</sequence>
<evidence type="ECO:0000313" key="2">
    <source>
        <dbReference type="Proteomes" id="UP000514509"/>
    </source>
</evidence>
<dbReference type="AlphaFoldDB" id="A0A7L7L8J5"/>
<protein>
    <submittedName>
        <fullName evidence="1">Uncharacterized protein</fullName>
    </submittedName>
</protein>
<organism evidence="1 2">
    <name type="scientific">Adhaeribacter radiodurans</name>
    <dbReference type="NCBI Taxonomy" id="2745197"/>
    <lineage>
        <taxon>Bacteria</taxon>
        <taxon>Pseudomonadati</taxon>
        <taxon>Bacteroidota</taxon>
        <taxon>Cytophagia</taxon>
        <taxon>Cytophagales</taxon>
        <taxon>Hymenobacteraceae</taxon>
        <taxon>Adhaeribacter</taxon>
    </lineage>
</organism>
<name>A0A7L7L8J5_9BACT</name>
<proteinExistence type="predicted"/>
<reference evidence="1 2" key="1">
    <citation type="submission" date="2020-08" db="EMBL/GenBank/DDBJ databases">
        <title>Adhaeribacter dokdonensis sp. nov., isolated from the rhizosphere of Elymus tsukushiensis, a plant native to the Dokdo Islands, Republic of Korea.</title>
        <authorList>
            <person name="Ghim S.Y."/>
        </authorList>
    </citation>
    <scope>NUCLEOTIDE SEQUENCE [LARGE SCALE GENOMIC DNA]</scope>
    <source>
        <strain evidence="1 2">KUDC8001</strain>
    </source>
</reference>
<keyword evidence="2" id="KW-1185">Reference proteome</keyword>
<dbReference type="Proteomes" id="UP000514509">
    <property type="component" value="Chromosome"/>
</dbReference>
<dbReference type="RefSeq" id="WP_182416224.1">
    <property type="nucleotide sequence ID" value="NZ_CP055153.1"/>
</dbReference>
<dbReference type="KEGG" id="add:HUW48_13785"/>